<reference evidence="3" key="1">
    <citation type="submission" date="2017-09" db="EMBL/GenBank/DDBJ databases">
        <title>Depth-based differentiation of microbial function through sediment-hosted aquifers and enrichment of novel symbionts in the deep terrestrial subsurface.</title>
        <authorList>
            <person name="Probst A.J."/>
            <person name="Ladd B."/>
            <person name="Jarett J.K."/>
            <person name="Geller-Mcgrath D.E."/>
            <person name="Sieber C.M.K."/>
            <person name="Emerson J.B."/>
            <person name="Anantharaman K."/>
            <person name="Thomas B.C."/>
            <person name="Malmstrom R."/>
            <person name="Stieglmeier M."/>
            <person name="Klingl A."/>
            <person name="Woyke T."/>
            <person name="Ryan C.M."/>
            <person name="Banfield J.F."/>
        </authorList>
    </citation>
    <scope>NUCLEOTIDE SEQUENCE [LARGE SCALE GENOMIC DNA]</scope>
</reference>
<proteinExistence type="predicted"/>
<evidence type="ECO:0000313" key="3">
    <source>
        <dbReference type="Proteomes" id="UP000228900"/>
    </source>
</evidence>
<dbReference type="EMBL" id="PFAQ01000003">
    <property type="protein sequence ID" value="PIT95366.1"/>
    <property type="molecule type" value="Genomic_DNA"/>
</dbReference>
<dbReference type="AlphaFoldDB" id="A0A2M6WRN4"/>
<keyword evidence="1" id="KW-0812">Transmembrane</keyword>
<evidence type="ECO:0000313" key="2">
    <source>
        <dbReference type="EMBL" id="PIT95366.1"/>
    </source>
</evidence>
<keyword evidence="1" id="KW-0472">Membrane</keyword>
<dbReference type="Proteomes" id="UP000228900">
    <property type="component" value="Unassembled WGS sequence"/>
</dbReference>
<evidence type="ECO:0008006" key="4">
    <source>
        <dbReference type="Google" id="ProtNLM"/>
    </source>
</evidence>
<feature type="transmembrane region" description="Helical" evidence="1">
    <location>
        <begin position="6"/>
        <end position="30"/>
    </location>
</feature>
<name>A0A2M6WRN4_9BACT</name>
<keyword evidence="1" id="KW-1133">Transmembrane helix</keyword>
<protein>
    <recommendedName>
        <fullName evidence="4">Type II secretion system protein GspG C-terminal domain-containing protein</fullName>
    </recommendedName>
</protein>
<accession>A0A2M6WRN4</accession>
<evidence type="ECO:0000256" key="1">
    <source>
        <dbReference type="SAM" id="Phobius"/>
    </source>
</evidence>
<sequence>MINQRAFTVLQMITAFFMIGLLIVLIILIIDPQRQLAETRNARRVGDSEALLSALNQYVIDHNEVPLGIDGDLRVLGTDSSGCDINCWDKLSIKVKASGCLDLQSSLIPKYLINIPTDPLLGTNEITYYAVRRTSNNRLAVYSCAAELSRDLTIIQ</sequence>
<comment type="caution">
    <text evidence="2">The sequence shown here is derived from an EMBL/GenBank/DDBJ whole genome shotgun (WGS) entry which is preliminary data.</text>
</comment>
<gene>
    <name evidence="2" type="ORF">COT98_00120</name>
</gene>
<organism evidence="2 3">
    <name type="scientific">Candidatus Falkowbacteria bacterium CG10_big_fil_rev_8_21_14_0_10_39_9</name>
    <dbReference type="NCBI Taxonomy" id="1974566"/>
    <lineage>
        <taxon>Bacteria</taxon>
        <taxon>Candidatus Falkowiibacteriota</taxon>
    </lineage>
</organism>